<dbReference type="AlphaFoldDB" id="A0A9D7PRC8"/>
<name>A0A9D7PRC8_9PROT</name>
<evidence type="ECO:0000256" key="1">
    <source>
        <dbReference type="SAM" id="MobiDB-lite"/>
    </source>
</evidence>
<accession>A0A9D7PRC8</accession>
<sequence>MFEERQVNGFASSMILTKIAHTNPGFTLHREHNFLCAKDVMSKLKVLFAWKISRIPCSFPFFYWLRNAGATYRSARRCALDRSSESSSAGGGNSSSSNAYTQKKSGLGPHNKRNQLRALLIARPTR</sequence>
<comment type="caution">
    <text evidence="2">The sequence shown here is derived from an EMBL/GenBank/DDBJ whole genome shotgun (WGS) entry which is preliminary data.</text>
</comment>
<organism evidence="2 3">
    <name type="scientific">Candidatus Proximibacter danicus</name>
    <dbReference type="NCBI Taxonomy" id="2954365"/>
    <lineage>
        <taxon>Bacteria</taxon>
        <taxon>Pseudomonadati</taxon>
        <taxon>Pseudomonadota</taxon>
        <taxon>Betaproteobacteria</taxon>
        <taxon>Candidatus Proximibacter</taxon>
    </lineage>
</organism>
<evidence type="ECO:0000313" key="3">
    <source>
        <dbReference type="Proteomes" id="UP000886689"/>
    </source>
</evidence>
<protein>
    <submittedName>
        <fullName evidence="2">Uncharacterized protein</fullName>
    </submittedName>
</protein>
<proteinExistence type="predicted"/>
<evidence type="ECO:0000313" key="2">
    <source>
        <dbReference type="EMBL" id="MBK8525105.1"/>
    </source>
</evidence>
<reference evidence="2" key="1">
    <citation type="submission" date="2020-10" db="EMBL/GenBank/DDBJ databases">
        <title>Connecting structure to function with the recovery of over 1000 high-quality activated sludge metagenome-assembled genomes encoding full-length rRNA genes using long-read sequencing.</title>
        <authorList>
            <person name="Singleton C.M."/>
            <person name="Petriglieri F."/>
            <person name="Kristensen J.M."/>
            <person name="Kirkegaard R.H."/>
            <person name="Michaelsen T.Y."/>
            <person name="Andersen M.H."/>
            <person name="Karst S.M."/>
            <person name="Dueholm M.S."/>
            <person name="Nielsen P.H."/>
            <person name="Albertsen M."/>
        </authorList>
    </citation>
    <scope>NUCLEOTIDE SEQUENCE</scope>
    <source>
        <strain evidence="2">Hirt_18-Q3-R61-65_BATAC.395</strain>
    </source>
</reference>
<feature type="region of interest" description="Disordered" evidence="1">
    <location>
        <begin position="83"/>
        <end position="113"/>
    </location>
</feature>
<dbReference type="EMBL" id="JADJUC010000026">
    <property type="protein sequence ID" value="MBK8525105.1"/>
    <property type="molecule type" value="Genomic_DNA"/>
</dbReference>
<gene>
    <name evidence="2" type="ORF">IPL58_14310</name>
</gene>
<dbReference type="Proteomes" id="UP000886689">
    <property type="component" value="Unassembled WGS sequence"/>
</dbReference>